<evidence type="ECO:0000256" key="1">
    <source>
        <dbReference type="SAM" id="MobiDB-lite"/>
    </source>
</evidence>
<keyword evidence="3" id="KW-1185">Reference proteome</keyword>
<dbReference type="Gene3D" id="2.60.40.10">
    <property type="entry name" value="Immunoglobulins"/>
    <property type="match status" value="1"/>
</dbReference>
<dbReference type="GeneID" id="106815231"/>
<dbReference type="RefSeq" id="XP_014675148.1">
    <property type="nucleotide sequence ID" value="XM_014819662.1"/>
</dbReference>
<proteinExistence type="predicted"/>
<dbReference type="InterPro" id="IPR036179">
    <property type="entry name" value="Ig-like_dom_sf"/>
</dbReference>
<gene>
    <name evidence="4" type="primary">LOC106815231</name>
</gene>
<feature type="region of interest" description="Disordered" evidence="1">
    <location>
        <begin position="170"/>
        <end position="189"/>
    </location>
</feature>
<dbReference type="InterPro" id="IPR013783">
    <property type="entry name" value="Ig-like_fold"/>
</dbReference>
<dbReference type="SUPFAM" id="SSF48726">
    <property type="entry name" value="Immunoglobulin"/>
    <property type="match status" value="1"/>
</dbReference>
<organism evidence="3 4">
    <name type="scientific">Priapulus caudatus</name>
    <name type="common">Priapulid worm</name>
    <dbReference type="NCBI Taxonomy" id="37621"/>
    <lineage>
        <taxon>Eukaryota</taxon>
        <taxon>Metazoa</taxon>
        <taxon>Ecdysozoa</taxon>
        <taxon>Scalidophora</taxon>
        <taxon>Priapulida</taxon>
        <taxon>Priapulimorpha</taxon>
        <taxon>Priapulimorphida</taxon>
        <taxon>Priapulidae</taxon>
        <taxon>Priapulus</taxon>
    </lineage>
</organism>
<dbReference type="Pfam" id="PF07679">
    <property type="entry name" value="I-set"/>
    <property type="match status" value="1"/>
</dbReference>
<evidence type="ECO:0000313" key="4">
    <source>
        <dbReference type="RefSeq" id="XP_014675148.1"/>
    </source>
</evidence>
<dbReference type="InterPro" id="IPR013098">
    <property type="entry name" value="Ig_I-set"/>
</dbReference>
<evidence type="ECO:0000313" key="3">
    <source>
        <dbReference type="Proteomes" id="UP000695022"/>
    </source>
</evidence>
<accession>A0ABM1ESH7</accession>
<name>A0ABM1ESH7_PRICU</name>
<evidence type="ECO:0000259" key="2">
    <source>
        <dbReference type="Pfam" id="PF07679"/>
    </source>
</evidence>
<feature type="domain" description="Immunoglobulin I-set" evidence="2">
    <location>
        <begin position="13"/>
        <end position="95"/>
    </location>
</feature>
<dbReference type="Proteomes" id="UP000695022">
    <property type="component" value="Unplaced"/>
</dbReference>
<sequence>MKPSFPKDPVMRNEAGKIIMEAIVRSDPHGKPTWFHEKKEVKDGGRFHMGSEEQKDGTILYSLAVTTPKKEDAGAYTLTVTNKSGDNSAKFSLNVGPPPGSGDIAPEFSSDPKIYANADNSLITLECIYIITRSCLCAHLRLKQEGFGNLGRTPENADDLTNRAHRISEDAAKVTDRFQGGAQAPRSTQPTSRTACACVAAAHAYGGAGTQPSYAR</sequence>
<reference evidence="4" key="1">
    <citation type="submission" date="2025-08" db="UniProtKB">
        <authorList>
            <consortium name="RefSeq"/>
        </authorList>
    </citation>
    <scope>IDENTIFICATION</scope>
</reference>
<protein>
    <submittedName>
        <fullName evidence="4">Disorganized muscle protein 1-like</fullName>
    </submittedName>
</protein>